<evidence type="ECO:0008006" key="4">
    <source>
        <dbReference type="Google" id="ProtNLM"/>
    </source>
</evidence>
<dbReference type="EMBL" id="SNRX01000001">
    <property type="protein sequence ID" value="KAA6303498.1"/>
    <property type="molecule type" value="Genomic_DNA"/>
</dbReference>
<gene>
    <name evidence="2" type="ORF">EZS26_000049</name>
</gene>
<dbReference type="AlphaFoldDB" id="A0A5M8P534"/>
<evidence type="ECO:0000256" key="1">
    <source>
        <dbReference type="SAM" id="SignalP"/>
    </source>
</evidence>
<evidence type="ECO:0000313" key="3">
    <source>
        <dbReference type="Proteomes" id="UP000324575"/>
    </source>
</evidence>
<keyword evidence="1" id="KW-0732">Signal</keyword>
<reference evidence="2 3" key="1">
    <citation type="submission" date="2019-03" db="EMBL/GenBank/DDBJ databases">
        <title>Single cell metagenomics reveals metabolic interactions within the superorganism composed of flagellate Streblomastix strix and complex community of Bacteroidetes bacteria on its surface.</title>
        <authorList>
            <person name="Treitli S.C."/>
            <person name="Kolisko M."/>
            <person name="Husnik F."/>
            <person name="Keeling P."/>
            <person name="Hampl V."/>
        </authorList>
    </citation>
    <scope>NUCLEOTIDE SEQUENCE [LARGE SCALE GENOMIC DNA]</scope>
    <source>
        <strain evidence="2">St1</strain>
    </source>
</reference>
<sequence length="491" mass="56029">MKTLKMYIFAILTGLLLPSISLYAQSDFEQYLKQQRKEFSDYSQKQEQDFKAYRDKVNTEFADFMRKSWDEFHSTPAVPAPQSPDPVLPPTVDPKKQPTIDPIPFKEIVPLVAPITPPQPVVPIPKPTLPVEDAFRFLFYNTECSVHLGAGQQVRLAGLSESNIADAWGKFADARYNPLISDCLLLRDQLKLCDWAYLQLLKTLSEKYYQSTTSNEAVLLQMYLLTQSGYKVRIAKSGNRLALLLPSNQTLYSYSYILIEGAKYYVLDKSLKGSQFAIFNHAFPKEQTFSLQMRELPDFSFSATTPKTMASVRYPEIKMQVAVNKNLIDFYNSYPVSDYWNWYAGASLSENAKQAIYPVLQRAIAGKSQADAANILINFVQKSFKYQTDNEQFGYERPFFADENFYYPYNDCEDRSILYSILVTDLLGLEVVLLHYPVHLATAVRFTENISGDYLMIDGKKFLVCDPTYIGADIGMAMDDCKRVQAIVVKI</sequence>
<organism evidence="2 3">
    <name type="scientific">Candidatus Ordinivivax streblomastigis</name>
    <dbReference type="NCBI Taxonomy" id="2540710"/>
    <lineage>
        <taxon>Bacteria</taxon>
        <taxon>Pseudomonadati</taxon>
        <taxon>Bacteroidota</taxon>
        <taxon>Bacteroidia</taxon>
        <taxon>Bacteroidales</taxon>
        <taxon>Candidatus Ordinivivax</taxon>
    </lineage>
</organism>
<feature type="signal peptide" evidence="1">
    <location>
        <begin position="1"/>
        <end position="24"/>
    </location>
</feature>
<evidence type="ECO:0000313" key="2">
    <source>
        <dbReference type="EMBL" id="KAA6303498.1"/>
    </source>
</evidence>
<proteinExistence type="predicted"/>
<name>A0A5M8P534_9BACT</name>
<feature type="chain" id="PRO_5024273920" description="Transglutaminase-like domain-containing protein" evidence="1">
    <location>
        <begin position="25"/>
        <end position="491"/>
    </location>
</feature>
<comment type="caution">
    <text evidence="2">The sequence shown here is derived from an EMBL/GenBank/DDBJ whole genome shotgun (WGS) entry which is preliminary data.</text>
</comment>
<protein>
    <recommendedName>
        <fullName evidence="4">Transglutaminase-like domain-containing protein</fullName>
    </recommendedName>
</protein>
<accession>A0A5M8P534</accession>
<dbReference type="Proteomes" id="UP000324575">
    <property type="component" value="Unassembled WGS sequence"/>
</dbReference>